<dbReference type="EMBL" id="LWDX02065113">
    <property type="protein sequence ID" value="OEL15891.1"/>
    <property type="molecule type" value="Genomic_DNA"/>
</dbReference>
<dbReference type="PANTHER" id="PTHR31639:SF266">
    <property type="entry name" value="OS02G0537200 PROTEIN"/>
    <property type="match status" value="1"/>
</dbReference>
<dbReference type="Proteomes" id="UP000095767">
    <property type="component" value="Unassembled WGS sequence"/>
</dbReference>
<proteinExistence type="predicted"/>
<reference evidence="3 4" key="1">
    <citation type="submission" date="2016-09" db="EMBL/GenBank/DDBJ databases">
        <title>The draft genome of Dichanthelium oligosanthes: A C3 panicoid grass species.</title>
        <authorList>
            <person name="Studer A.J."/>
            <person name="Schnable J.C."/>
            <person name="Brutnell T.P."/>
        </authorList>
    </citation>
    <scope>NUCLEOTIDE SEQUENCE [LARGE SCALE GENOMIC DNA]</scope>
    <source>
        <strain evidence="4">cv. Kellogg 1175</strain>
        <tissue evidence="3">Leaf</tissue>
    </source>
</reference>
<dbReference type="SUPFAM" id="SSF52047">
    <property type="entry name" value="RNI-like"/>
    <property type="match status" value="1"/>
</dbReference>
<keyword evidence="4" id="KW-1185">Reference proteome</keyword>
<accession>A0A1E5USP2</accession>
<name>A0A1E5USP2_9POAL</name>
<dbReference type="AlphaFoldDB" id="A0A1E5USP2"/>
<organism evidence="3 4">
    <name type="scientific">Dichanthelium oligosanthes</name>
    <dbReference type="NCBI Taxonomy" id="888268"/>
    <lineage>
        <taxon>Eukaryota</taxon>
        <taxon>Viridiplantae</taxon>
        <taxon>Streptophyta</taxon>
        <taxon>Embryophyta</taxon>
        <taxon>Tracheophyta</taxon>
        <taxon>Spermatophyta</taxon>
        <taxon>Magnoliopsida</taxon>
        <taxon>Liliopsida</taxon>
        <taxon>Poales</taxon>
        <taxon>Poaceae</taxon>
        <taxon>PACMAD clade</taxon>
        <taxon>Panicoideae</taxon>
        <taxon>Panicodae</taxon>
        <taxon>Paniceae</taxon>
        <taxon>Dichantheliinae</taxon>
        <taxon>Dichanthelium</taxon>
    </lineage>
</organism>
<dbReference type="OrthoDB" id="1424615at2759"/>
<feature type="domain" description="F-box/LRR-repeat protein 15/At3g58940/PEG3-like LRR" evidence="2">
    <location>
        <begin position="115"/>
        <end position="244"/>
    </location>
</feature>
<dbReference type="Pfam" id="PF24758">
    <property type="entry name" value="LRR_At5g56370"/>
    <property type="match status" value="1"/>
</dbReference>
<evidence type="ECO:0000313" key="3">
    <source>
        <dbReference type="EMBL" id="OEL15891.1"/>
    </source>
</evidence>
<evidence type="ECO:0008006" key="5">
    <source>
        <dbReference type="Google" id="ProtNLM"/>
    </source>
</evidence>
<dbReference type="PANTHER" id="PTHR31639">
    <property type="entry name" value="F-BOX PROTEIN-LIKE"/>
    <property type="match status" value="1"/>
</dbReference>
<dbReference type="STRING" id="888268.A0A1E5USP2"/>
<dbReference type="InterPro" id="IPR032675">
    <property type="entry name" value="LRR_dom_sf"/>
</dbReference>
<dbReference type="Gene3D" id="3.80.10.10">
    <property type="entry name" value="Ribonuclease Inhibitor"/>
    <property type="match status" value="1"/>
</dbReference>
<dbReference type="InterPro" id="IPR036047">
    <property type="entry name" value="F-box-like_dom_sf"/>
</dbReference>
<evidence type="ECO:0000259" key="2">
    <source>
        <dbReference type="Pfam" id="PF24758"/>
    </source>
</evidence>
<dbReference type="SUPFAM" id="SSF81383">
    <property type="entry name" value="F-box domain"/>
    <property type="match status" value="1"/>
</dbReference>
<protein>
    <recommendedName>
        <fullName evidence="5">FBD domain-containing protein</fullName>
    </recommendedName>
</protein>
<comment type="caution">
    <text evidence="3">The sequence shown here is derived from an EMBL/GenBank/DDBJ whole genome shotgun (WGS) entry which is preliminary data.</text>
</comment>
<evidence type="ECO:0000313" key="4">
    <source>
        <dbReference type="Proteomes" id="UP000095767"/>
    </source>
</evidence>
<gene>
    <name evidence="3" type="ORF">BAE44_0023090</name>
</gene>
<evidence type="ECO:0000259" key="1">
    <source>
        <dbReference type="Pfam" id="PF00646"/>
    </source>
</evidence>
<sequence length="381" mass="43241">MRRAVWDVCVVERDSSPVKNQTESAVYLKEIRSQILSYLNAEESVRASIQSTTWKDVWNKMPQILLCNSSFGSSESSPEIARSKFVTLGHCRSHNGPLDTFSIEGEGSDYHDVFDRWMYMLSMKKPRDITTRLWSFIAYKIPSSLFRINGLEHLYLENSIISLPRMFEGFNRLKVLNLEGFFSTDNDISNLISNCPLLGTLVLNNIWDIYCLNIRAQALQNLVVKGNFEDLHLHTPNLVHARLVSSNHTEDDESDPLQHDLEGYSRQAFGSLTCIKTLIVSNSFLMSQHLAEDFIPKIIFDEDYSDIQAPTLDRLVTITFHDFMGLECEIALLGSLLSWASALEEVTIDVDSSMTDQCICKAMKKLLAFARASAKAKVLFT</sequence>
<dbReference type="InterPro" id="IPR001810">
    <property type="entry name" value="F-box_dom"/>
</dbReference>
<dbReference type="Pfam" id="PF00646">
    <property type="entry name" value="F-box"/>
    <property type="match status" value="1"/>
</dbReference>
<dbReference type="InterPro" id="IPR055411">
    <property type="entry name" value="LRR_FXL15/At3g58940/PEG3-like"/>
</dbReference>
<feature type="domain" description="F-box" evidence="1">
    <location>
        <begin position="30"/>
        <end position="61"/>
    </location>
</feature>